<dbReference type="CDD" id="cd02856">
    <property type="entry name" value="E_set_GDE_Isoamylase_N"/>
    <property type="match status" value="1"/>
</dbReference>
<gene>
    <name evidence="6" type="primary">glgX</name>
    <name evidence="6" type="ORF">ACFOWE_33300</name>
</gene>
<evidence type="ECO:0000256" key="3">
    <source>
        <dbReference type="ARBA" id="ARBA00023295"/>
    </source>
</evidence>
<dbReference type="InterPro" id="IPR006047">
    <property type="entry name" value="GH13_cat_dom"/>
</dbReference>
<dbReference type="CDD" id="cd11326">
    <property type="entry name" value="AmyAc_Glg_debranch"/>
    <property type="match status" value="1"/>
</dbReference>
<dbReference type="GO" id="GO:0120549">
    <property type="term" value="F:limit dextrin alpha-1,6-maltotetraose-hydrolase activity"/>
    <property type="evidence" value="ECO:0007669"/>
    <property type="project" value="UniProtKB-EC"/>
</dbReference>
<evidence type="ECO:0000259" key="5">
    <source>
        <dbReference type="SMART" id="SM00642"/>
    </source>
</evidence>
<comment type="caution">
    <text evidence="6">The sequence shown here is derived from an EMBL/GenBank/DDBJ whole genome shotgun (WGS) entry which is preliminary data.</text>
</comment>
<protein>
    <submittedName>
        <fullName evidence="6">Glycogen debranching protein GlgX</fullName>
        <ecNumber evidence="6">3.2.1.196</ecNumber>
    </submittedName>
</protein>
<evidence type="ECO:0000313" key="6">
    <source>
        <dbReference type="EMBL" id="MFC4063183.1"/>
    </source>
</evidence>
<dbReference type="InterPro" id="IPR004193">
    <property type="entry name" value="Glyco_hydro_13_N"/>
</dbReference>
<dbReference type="SUPFAM" id="SSF51011">
    <property type="entry name" value="Glycosyl hydrolase domain"/>
    <property type="match status" value="1"/>
</dbReference>
<evidence type="ECO:0000256" key="1">
    <source>
        <dbReference type="ARBA" id="ARBA00008061"/>
    </source>
</evidence>
<evidence type="ECO:0000256" key="4">
    <source>
        <dbReference type="SAM" id="MobiDB-lite"/>
    </source>
</evidence>
<sequence>MREVWPGEPYPLGATWDGVGTSFTLFSEVAERVELCLFDDDGREERVDLPEVDGFVWHGYLPGVMPGQRYGYRVHGPYEPSQGHRCNPAKLLLDPYAKAVEGELVWDEALFSYRFTDPAARNDYDSAPFMPKNVVINPFFDWGTDRPPRTPYHQTVIYEAHVRGLTMRHPAVPEEQRGTYAGLAHPAVVDHLLDLGATAVELMPVHQFVPEHALVARGLTNYWGYNTIGFFAPHNGYAAGGRRGQQVLEFKAMVKALHEANIEVILDVVYNHTAEGDHMGPTLCFRGIDNAAYYRLHDGDRRYHLDYTGCGNSLNVRSPHALQLIMDSLRYWVLEMHVDGFRFDLAAALARELHDVDRLSAFFDLIQQDPVISQVKLIAEPWDVGPGGYQVGNFPPLWTEWNGKYRDVVRDFWRGSGSALPEFASRLTGSADLYATSGRRPVASINFVTAHDGFTLTDLVSYERKHNEANGENNRDGTDDNRSWNCGAEGPVEDPAIVRLRRRQRRNFLATLFISQGVPMLVAGDEIGRTQGGNNNAYCQDNEVSWIDWSLARTEGDLLDFVRALSALRREHPVFQRRRFFRGRVAPDGARDIVWLTPAGAEMSAGDWHTGYAKSLTVFLNGDAITEPGPRGERIVDDSFLLLINGHHEDMAFTLPGAQYGAAWRTVLDTADEVVSAEPYSDEPWPPEAVVRVTGRSMQILRCPRA</sequence>
<dbReference type="InterPro" id="IPR013780">
    <property type="entry name" value="Glyco_hydro_b"/>
</dbReference>
<feature type="region of interest" description="Disordered" evidence="4">
    <location>
        <begin position="467"/>
        <end position="488"/>
    </location>
</feature>
<proteinExistence type="inferred from homology"/>
<feature type="domain" description="Glycosyl hydrolase family 13 catalytic" evidence="5">
    <location>
        <begin position="155"/>
        <end position="569"/>
    </location>
</feature>
<dbReference type="InterPro" id="IPR014756">
    <property type="entry name" value="Ig_E-set"/>
</dbReference>
<reference evidence="7" key="1">
    <citation type="journal article" date="2019" name="Int. J. Syst. Evol. Microbiol.">
        <title>The Global Catalogue of Microorganisms (GCM) 10K type strain sequencing project: providing services to taxonomists for standard genome sequencing and annotation.</title>
        <authorList>
            <consortium name="The Broad Institute Genomics Platform"/>
            <consortium name="The Broad Institute Genome Sequencing Center for Infectious Disease"/>
            <person name="Wu L."/>
            <person name="Ma J."/>
        </authorList>
    </citation>
    <scope>NUCLEOTIDE SEQUENCE [LARGE SCALE GENOMIC DNA]</scope>
    <source>
        <strain evidence="7">TBRC 4489</strain>
    </source>
</reference>
<keyword evidence="2 6" id="KW-0378">Hydrolase</keyword>
<accession>A0ABV8IG20</accession>
<keyword evidence="7" id="KW-1185">Reference proteome</keyword>
<dbReference type="EMBL" id="JBHSBM010000077">
    <property type="protein sequence ID" value="MFC4063183.1"/>
    <property type="molecule type" value="Genomic_DNA"/>
</dbReference>
<dbReference type="EC" id="3.2.1.196" evidence="6"/>
<evidence type="ECO:0000256" key="2">
    <source>
        <dbReference type="ARBA" id="ARBA00022801"/>
    </source>
</evidence>
<name>A0ABV8IG20_9ACTN</name>
<dbReference type="InterPro" id="IPR013783">
    <property type="entry name" value="Ig-like_fold"/>
</dbReference>
<dbReference type="NCBIfam" id="TIGR02100">
    <property type="entry name" value="glgX_debranch"/>
    <property type="match status" value="1"/>
</dbReference>
<organism evidence="6 7">
    <name type="scientific">Planomonospora corallina</name>
    <dbReference type="NCBI Taxonomy" id="1806052"/>
    <lineage>
        <taxon>Bacteria</taxon>
        <taxon>Bacillati</taxon>
        <taxon>Actinomycetota</taxon>
        <taxon>Actinomycetes</taxon>
        <taxon>Streptosporangiales</taxon>
        <taxon>Streptosporangiaceae</taxon>
        <taxon>Planomonospora</taxon>
    </lineage>
</organism>
<dbReference type="InterPro" id="IPR011837">
    <property type="entry name" value="Glycogen_debranch_GlgX"/>
</dbReference>
<feature type="compositionally biased region" description="Basic and acidic residues" evidence="4">
    <location>
        <begin position="467"/>
        <end position="482"/>
    </location>
</feature>
<keyword evidence="3 6" id="KW-0326">Glycosidase</keyword>
<dbReference type="Gene3D" id="2.60.40.10">
    <property type="entry name" value="Immunoglobulins"/>
    <property type="match status" value="1"/>
</dbReference>
<dbReference type="InterPro" id="IPR044505">
    <property type="entry name" value="GlgX_Isoamylase_N_E_set"/>
</dbReference>
<dbReference type="Pfam" id="PF02922">
    <property type="entry name" value="CBM_48"/>
    <property type="match status" value="1"/>
</dbReference>
<dbReference type="RefSeq" id="WP_377294966.1">
    <property type="nucleotide sequence ID" value="NZ_JBHSBM010000077.1"/>
</dbReference>
<dbReference type="Gene3D" id="3.20.20.80">
    <property type="entry name" value="Glycosidases"/>
    <property type="match status" value="1"/>
</dbReference>
<dbReference type="SUPFAM" id="SSF81296">
    <property type="entry name" value="E set domains"/>
    <property type="match status" value="1"/>
</dbReference>
<dbReference type="InterPro" id="IPR017853">
    <property type="entry name" value="GH"/>
</dbReference>
<dbReference type="Proteomes" id="UP001595850">
    <property type="component" value="Unassembled WGS sequence"/>
</dbReference>
<dbReference type="PANTHER" id="PTHR43002">
    <property type="entry name" value="GLYCOGEN DEBRANCHING ENZYME"/>
    <property type="match status" value="1"/>
</dbReference>
<dbReference type="SMART" id="SM00642">
    <property type="entry name" value="Aamy"/>
    <property type="match status" value="1"/>
</dbReference>
<comment type="similarity">
    <text evidence="1">Belongs to the glycosyl hydrolase 13 family.</text>
</comment>
<evidence type="ECO:0000313" key="7">
    <source>
        <dbReference type="Proteomes" id="UP001595850"/>
    </source>
</evidence>
<dbReference type="SUPFAM" id="SSF51445">
    <property type="entry name" value="(Trans)glycosidases"/>
    <property type="match status" value="1"/>
</dbReference>
<dbReference type="Gene3D" id="2.60.40.1180">
    <property type="entry name" value="Golgi alpha-mannosidase II"/>
    <property type="match status" value="1"/>
</dbReference>